<evidence type="ECO:0000256" key="1">
    <source>
        <dbReference type="SAM" id="MobiDB-lite"/>
    </source>
</evidence>
<feature type="region of interest" description="Disordered" evidence="1">
    <location>
        <begin position="200"/>
        <end position="223"/>
    </location>
</feature>
<dbReference type="GO" id="GO:0005634">
    <property type="term" value="C:nucleus"/>
    <property type="evidence" value="ECO:0007669"/>
    <property type="project" value="TreeGrafter"/>
</dbReference>
<dbReference type="OrthoDB" id="18915at2759"/>
<evidence type="ECO:0000313" key="4">
    <source>
        <dbReference type="Proteomes" id="UP000692954"/>
    </source>
</evidence>
<comment type="caution">
    <text evidence="3">The sequence shown here is derived from an EMBL/GenBank/DDBJ whole genome shotgun (WGS) entry which is preliminary data.</text>
</comment>
<dbReference type="EMBL" id="CAJJDN010000120">
    <property type="protein sequence ID" value="CAD8119235.1"/>
    <property type="molecule type" value="Genomic_DNA"/>
</dbReference>
<dbReference type="InterPro" id="IPR003323">
    <property type="entry name" value="OTU_dom"/>
</dbReference>
<feature type="domain" description="OTU" evidence="2">
    <location>
        <begin position="299"/>
        <end position="500"/>
    </location>
</feature>
<dbReference type="Proteomes" id="UP000692954">
    <property type="component" value="Unassembled WGS sequence"/>
</dbReference>
<dbReference type="CDD" id="cd22749">
    <property type="entry name" value="Otubain_C65"/>
    <property type="match status" value="1"/>
</dbReference>
<dbReference type="GO" id="GO:0004843">
    <property type="term" value="F:cysteine-type deubiquitinase activity"/>
    <property type="evidence" value="ECO:0007669"/>
    <property type="project" value="TreeGrafter"/>
</dbReference>
<keyword evidence="4" id="KW-1185">Reference proteome</keyword>
<dbReference type="GO" id="GO:0043130">
    <property type="term" value="F:ubiquitin binding"/>
    <property type="evidence" value="ECO:0007669"/>
    <property type="project" value="TreeGrafter"/>
</dbReference>
<gene>
    <name evidence="3" type="ORF">PSON_ATCC_30995.1.T1200091</name>
</gene>
<feature type="compositionally biased region" description="Polar residues" evidence="1">
    <location>
        <begin position="200"/>
        <end position="210"/>
    </location>
</feature>
<dbReference type="AlphaFoldDB" id="A0A8S1QWB3"/>
<evidence type="ECO:0000313" key="3">
    <source>
        <dbReference type="EMBL" id="CAD8119235.1"/>
    </source>
</evidence>
<dbReference type="PROSITE" id="PS50802">
    <property type="entry name" value="OTU"/>
    <property type="match status" value="1"/>
</dbReference>
<dbReference type="InterPro" id="IPR019400">
    <property type="entry name" value="Peptidase_C65_otubain"/>
</dbReference>
<dbReference type="PANTHER" id="PTHR12931">
    <property type="entry name" value="UBIQUITIN THIOLESTERASE PROTEIN OTUB"/>
    <property type="match status" value="1"/>
</dbReference>
<dbReference type="Pfam" id="PF10275">
    <property type="entry name" value="Peptidase_C65"/>
    <property type="match status" value="1"/>
</dbReference>
<evidence type="ECO:0000259" key="2">
    <source>
        <dbReference type="PROSITE" id="PS50802"/>
    </source>
</evidence>
<name>A0A8S1QWB3_9CILI</name>
<protein>
    <recommendedName>
        <fullName evidence="2">OTU domain-containing protein</fullName>
    </recommendedName>
</protein>
<dbReference type="GO" id="GO:0071108">
    <property type="term" value="P:protein K48-linked deubiquitination"/>
    <property type="evidence" value="ECO:0007669"/>
    <property type="project" value="TreeGrafter"/>
</dbReference>
<reference evidence="3" key="1">
    <citation type="submission" date="2021-01" db="EMBL/GenBank/DDBJ databases">
        <authorList>
            <consortium name="Genoscope - CEA"/>
            <person name="William W."/>
        </authorList>
    </citation>
    <scope>NUCLEOTIDE SEQUENCE</scope>
</reference>
<accession>A0A8S1QWB3</accession>
<proteinExistence type="predicted"/>
<dbReference type="PANTHER" id="PTHR12931:SF15">
    <property type="entry name" value="UBIQUITIN THIOESTERASE OTUBAIN-LIKE"/>
    <property type="match status" value="1"/>
</dbReference>
<sequence>MFEHQTITIRSCQRINHDEQARILFDVLKQRGCREIVYLVTSENIIYQLNLDDNIQNDIIMIPNQHPQIPKIYQKEQAIEQQFHQLNMMINEKCEPYKDSRIVSKSKQSEKKSEQQHNIIEQDYGKNIKNQQKQIPKEVVKNNHFYDQRQQIKQNQCQINQNNQSQNDLSNNLEQKNQLKEYNQQQKVEQLQQSFDSSQFKNQNINNDNSQQEEDKYSNKSQEIFQQQNKHQDFLQKDDERQKKVYAIIKLINAQSSDLRNIDQQFKKYIQDYQVKNELFQEYNIKKLLIKKDLEKICNGFIKVRGDGNCFYTAFGFQFLNHLLITYNDDEFNQFINQIKSIDLRSRININNQQIVQQELEIEILNEFIYQIQQLRIIEDIQERRKQLKSQFSQYELQNDGNGFLYTLSTIFFRNLSDYLIENNHNMKQLVEDKQNLLIWEQECDNNEVIINELAQYLKINVILIFFDQGNYKIRKYQENNQNQIILLIRPGHYNIGINQYQNNDT</sequence>
<organism evidence="3 4">
    <name type="scientific">Paramecium sonneborni</name>
    <dbReference type="NCBI Taxonomy" id="65129"/>
    <lineage>
        <taxon>Eukaryota</taxon>
        <taxon>Sar</taxon>
        <taxon>Alveolata</taxon>
        <taxon>Ciliophora</taxon>
        <taxon>Intramacronucleata</taxon>
        <taxon>Oligohymenophorea</taxon>
        <taxon>Peniculida</taxon>
        <taxon>Parameciidae</taxon>
        <taxon>Paramecium</taxon>
    </lineage>
</organism>
<dbReference type="FunFam" id="1.20.1300.20:FF:000006">
    <property type="entry name" value="Uncharacterized protein"/>
    <property type="match status" value="1"/>
</dbReference>